<dbReference type="Proteomes" id="UP000300052">
    <property type="component" value="Genome"/>
</dbReference>
<accession>A0A4P8MW37</accession>
<sequence length="80" mass="9304">MKTVSELKVSLKSGEYHGVNIMEALCTIENQQRQIAELTHTLNELYEITDEVWRNEGLELVRHLKLRNVLKKVDKILEGN</sequence>
<dbReference type="EMBL" id="MK719702">
    <property type="protein sequence ID" value="QCQ58073.1"/>
    <property type="molecule type" value="Genomic_DNA"/>
</dbReference>
<evidence type="ECO:0000313" key="3">
    <source>
        <dbReference type="Proteomes" id="UP000300052"/>
    </source>
</evidence>
<evidence type="ECO:0000313" key="2">
    <source>
        <dbReference type="EMBL" id="QCQ58073.1"/>
    </source>
</evidence>
<proteinExistence type="predicted"/>
<organism evidence="2 3">
    <name type="scientific">Rheinheimera phage vB_RspM_Barba1S</name>
    <dbReference type="NCBI Taxonomy" id="2565660"/>
    <lineage>
        <taxon>Viruses</taxon>
        <taxon>Duplodnaviria</taxon>
        <taxon>Heunggongvirae</taxon>
        <taxon>Uroviricota</taxon>
        <taxon>Caudoviricetes</taxon>
        <taxon>Barbavirus</taxon>
        <taxon>Barbavirus barba18A</taxon>
    </lineage>
</organism>
<reference evidence="2 3" key="1">
    <citation type="submission" date="2019-03" db="EMBL/GenBank/DDBJ databases">
        <title>Genomic and seasonal variations among aquatic phages infecting the Baltic Sea Gammaproteobacteria Rheinheimera sp. bal341.</title>
        <authorList>
            <person name="Nilsson E."/>
            <person name="Li K."/>
            <person name="Fridlund J."/>
            <person name="Sulcius S."/>
            <person name="Bunse C."/>
            <person name="Karlsson C.M.G."/>
            <person name="Lindh M."/>
            <person name="Lundin D."/>
            <person name="Pinhassi J."/>
            <person name="Holmfeldt K."/>
        </authorList>
    </citation>
    <scope>NUCLEOTIDE SEQUENCE [LARGE SCALE GENOMIC DNA]</scope>
</reference>
<name>A0A4P8MW37_9CAUD</name>
<protein>
    <submittedName>
        <fullName evidence="2">Uncharacterized protein</fullName>
    </submittedName>
</protein>
<keyword evidence="1" id="KW-0175">Coiled coil</keyword>
<evidence type="ECO:0000256" key="1">
    <source>
        <dbReference type="SAM" id="Coils"/>
    </source>
</evidence>
<gene>
    <name evidence="2" type="ORF">Barba1S_gp086</name>
</gene>
<feature type="coiled-coil region" evidence="1">
    <location>
        <begin position="21"/>
        <end position="48"/>
    </location>
</feature>